<name>A0AAW2REZ5_SESRA</name>
<dbReference type="PANTHER" id="PTHR10492">
    <property type="match status" value="1"/>
</dbReference>
<keyword evidence="1" id="KW-0067">ATP-binding</keyword>
<dbReference type="EC" id="5.6.2.3" evidence="1"/>
<keyword evidence="1" id="KW-0378">Hydrolase</keyword>
<sequence>MVVDEDACRISQGIPFANLISKASLVIWNETPMEQRNVFATVNKTFKDIIGYTDPDAKQKVFGSKMIVLGDDFRQILPVVVRGGREDIVASCVNRSKDIWQYCKVLELIANMRLHHSSLDPTEVETKRNFGR</sequence>
<reference evidence="3" key="1">
    <citation type="submission" date="2020-06" db="EMBL/GenBank/DDBJ databases">
        <authorList>
            <person name="Li T."/>
            <person name="Hu X."/>
            <person name="Zhang T."/>
            <person name="Song X."/>
            <person name="Zhang H."/>
            <person name="Dai N."/>
            <person name="Sheng W."/>
            <person name="Hou X."/>
            <person name="Wei L."/>
        </authorList>
    </citation>
    <scope>NUCLEOTIDE SEQUENCE</scope>
    <source>
        <strain evidence="3">G02</strain>
        <tissue evidence="3">Leaf</tissue>
    </source>
</reference>
<keyword evidence="1" id="KW-0547">Nucleotide-binding</keyword>
<reference evidence="3" key="2">
    <citation type="journal article" date="2024" name="Plant">
        <title>Genomic evolution and insights into agronomic trait innovations of Sesamum species.</title>
        <authorList>
            <person name="Miao H."/>
            <person name="Wang L."/>
            <person name="Qu L."/>
            <person name="Liu H."/>
            <person name="Sun Y."/>
            <person name="Le M."/>
            <person name="Wang Q."/>
            <person name="Wei S."/>
            <person name="Zheng Y."/>
            <person name="Lin W."/>
            <person name="Duan Y."/>
            <person name="Cao H."/>
            <person name="Xiong S."/>
            <person name="Wang X."/>
            <person name="Wei L."/>
            <person name="Li C."/>
            <person name="Ma Q."/>
            <person name="Ju M."/>
            <person name="Zhao R."/>
            <person name="Li G."/>
            <person name="Mu C."/>
            <person name="Tian Q."/>
            <person name="Mei H."/>
            <person name="Zhang T."/>
            <person name="Gao T."/>
            <person name="Zhang H."/>
        </authorList>
    </citation>
    <scope>NUCLEOTIDE SEQUENCE</scope>
    <source>
        <strain evidence="3">G02</strain>
    </source>
</reference>
<evidence type="ECO:0000256" key="1">
    <source>
        <dbReference type="RuleBase" id="RU363044"/>
    </source>
</evidence>
<feature type="domain" description="DNA helicase Pif1-like DEAD-box helicase" evidence="2">
    <location>
        <begin position="4"/>
        <end position="130"/>
    </location>
</feature>
<dbReference type="AlphaFoldDB" id="A0AAW2REZ5"/>
<dbReference type="EMBL" id="JACGWJ010000013">
    <property type="protein sequence ID" value="KAL0378770.1"/>
    <property type="molecule type" value="Genomic_DNA"/>
</dbReference>
<dbReference type="GO" id="GO:0000723">
    <property type="term" value="P:telomere maintenance"/>
    <property type="evidence" value="ECO:0007669"/>
    <property type="project" value="InterPro"/>
</dbReference>
<keyword evidence="1" id="KW-0234">DNA repair</keyword>
<comment type="caution">
    <text evidence="3">The sequence shown here is derived from an EMBL/GenBank/DDBJ whole genome shotgun (WGS) entry which is preliminary data.</text>
</comment>
<comment type="catalytic activity">
    <reaction evidence="1">
        <text>ATP + H2O = ADP + phosphate + H(+)</text>
        <dbReference type="Rhea" id="RHEA:13065"/>
        <dbReference type="ChEBI" id="CHEBI:15377"/>
        <dbReference type="ChEBI" id="CHEBI:15378"/>
        <dbReference type="ChEBI" id="CHEBI:30616"/>
        <dbReference type="ChEBI" id="CHEBI:43474"/>
        <dbReference type="ChEBI" id="CHEBI:456216"/>
        <dbReference type="EC" id="5.6.2.3"/>
    </reaction>
</comment>
<dbReference type="GO" id="GO:0016787">
    <property type="term" value="F:hydrolase activity"/>
    <property type="evidence" value="ECO:0007669"/>
    <property type="project" value="UniProtKB-KW"/>
</dbReference>
<keyword evidence="1" id="KW-0227">DNA damage</keyword>
<evidence type="ECO:0000259" key="2">
    <source>
        <dbReference type="Pfam" id="PF05970"/>
    </source>
</evidence>
<dbReference type="GO" id="GO:0006310">
    <property type="term" value="P:DNA recombination"/>
    <property type="evidence" value="ECO:0007669"/>
    <property type="project" value="UniProtKB-KW"/>
</dbReference>
<proteinExistence type="inferred from homology"/>
<dbReference type="InterPro" id="IPR010285">
    <property type="entry name" value="DNA_helicase_pif1-like_DEAD"/>
</dbReference>
<comment type="similarity">
    <text evidence="1">Belongs to the helicase family.</text>
</comment>
<accession>A0AAW2REZ5</accession>
<dbReference type="PANTHER" id="PTHR10492:SF90">
    <property type="entry name" value="ATP-DEPENDENT DNA HELICASE"/>
    <property type="match status" value="1"/>
</dbReference>
<dbReference type="Pfam" id="PF05970">
    <property type="entry name" value="PIF1"/>
    <property type="match status" value="1"/>
</dbReference>
<gene>
    <name evidence="3" type="ORF">Sradi_3182500</name>
</gene>
<organism evidence="3">
    <name type="scientific">Sesamum radiatum</name>
    <name type="common">Black benniseed</name>
    <dbReference type="NCBI Taxonomy" id="300843"/>
    <lineage>
        <taxon>Eukaryota</taxon>
        <taxon>Viridiplantae</taxon>
        <taxon>Streptophyta</taxon>
        <taxon>Embryophyta</taxon>
        <taxon>Tracheophyta</taxon>
        <taxon>Spermatophyta</taxon>
        <taxon>Magnoliopsida</taxon>
        <taxon>eudicotyledons</taxon>
        <taxon>Gunneridae</taxon>
        <taxon>Pentapetalae</taxon>
        <taxon>asterids</taxon>
        <taxon>lamiids</taxon>
        <taxon>Lamiales</taxon>
        <taxon>Pedaliaceae</taxon>
        <taxon>Sesamum</taxon>
    </lineage>
</organism>
<evidence type="ECO:0000313" key="3">
    <source>
        <dbReference type="EMBL" id="KAL0378770.1"/>
    </source>
</evidence>
<keyword evidence="1" id="KW-0233">DNA recombination</keyword>
<keyword evidence="1" id="KW-0347">Helicase</keyword>
<dbReference type="GO" id="GO:0005524">
    <property type="term" value="F:ATP binding"/>
    <property type="evidence" value="ECO:0007669"/>
    <property type="project" value="UniProtKB-KW"/>
</dbReference>
<protein>
    <recommendedName>
        <fullName evidence="1">ATP-dependent DNA helicase</fullName>
        <ecNumber evidence="1">5.6.2.3</ecNumber>
    </recommendedName>
</protein>
<comment type="cofactor">
    <cofactor evidence="1">
        <name>Mg(2+)</name>
        <dbReference type="ChEBI" id="CHEBI:18420"/>
    </cofactor>
</comment>
<dbReference type="GO" id="GO:0006281">
    <property type="term" value="P:DNA repair"/>
    <property type="evidence" value="ECO:0007669"/>
    <property type="project" value="UniProtKB-KW"/>
</dbReference>
<dbReference type="GO" id="GO:0043139">
    <property type="term" value="F:5'-3' DNA helicase activity"/>
    <property type="evidence" value="ECO:0007669"/>
    <property type="project" value="UniProtKB-EC"/>
</dbReference>